<dbReference type="InterPro" id="IPR027463">
    <property type="entry name" value="AcrB_DN_DC_subdom"/>
</dbReference>
<dbReference type="Gene3D" id="3.30.70.1320">
    <property type="entry name" value="Multidrug efflux transporter AcrB pore domain like"/>
    <property type="match status" value="1"/>
</dbReference>
<feature type="transmembrane region" description="Helical" evidence="1">
    <location>
        <begin position="462"/>
        <end position="483"/>
    </location>
</feature>
<dbReference type="Gene3D" id="1.20.1640.10">
    <property type="entry name" value="Multidrug efflux transporter AcrB transmembrane domain"/>
    <property type="match status" value="2"/>
</dbReference>
<dbReference type="SUPFAM" id="SSF82693">
    <property type="entry name" value="Multidrug efflux transporter AcrB pore domain, PN1, PN2, PC1 and PC2 subdomains"/>
    <property type="match status" value="2"/>
</dbReference>
<feature type="transmembrane region" description="Helical" evidence="1">
    <location>
        <begin position="962"/>
        <end position="981"/>
    </location>
</feature>
<feature type="transmembrane region" description="Helical" evidence="1">
    <location>
        <begin position="864"/>
        <end position="883"/>
    </location>
</feature>
<feature type="transmembrane region" description="Helical" evidence="1">
    <location>
        <begin position="430"/>
        <end position="450"/>
    </location>
</feature>
<feature type="transmembrane region" description="Helical" evidence="1">
    <location>
        <begin position="916"/>
        <end position="941"/>
    </location>
</feature>
<gene>
    <name evidence="2" type="ORF">JIV24_06455</name>
</gene>
<dbReference type="Proteomes" id="UP000605676">
    <property type="component" value="Unassembled WGS sequence"/>
</dbReference>
<protein>
    <submittedName>
        <fullName evidence="2">Efflux RND transporter permease subunit</fullName>
    </submittedName>
</protein>
<dbReference type="PANTHER" id="PTHR32063:SF33">
    <property type="entry name" value="RND SUPERFAMILY EFFLUX PUMP PERMEASE COMPONENT"/>
    <property type="match status" value="1"/>
</dbReference>
<keyword evidence="3" id="KW-1185">Reference proteome</keyword>
<evidence type="ECO:0000313" key="2">
    <source>
        <dbReference type="EMBL" id="MBK3516977.1"/>
    </source>
</evidence>
<dbReference type="Gene3D" id="3.30.70.1430">
    <property type="entry name" value="Multidrug efflux transporter AcrB pore domain"/>
    <property type="match status" value="2"/>
</dbReference>
<dbReference type="SUPFAM" id="SSF82866">
    <property type="entry name" value="Multidrug efflux transporter AcrB transmembrane domain"/>
    <property type="match status" value="2"/>
</dbReference>
<proteinExistence type="predicted"/>
<feature type="transmembrane region" description="Helical" evidence="1">
    <location>
        <begin position="890"/>
        <end position="910"/>
    </location>
</feature>
<keyword evidence="1" id="KW-0472">Membrane</keyword>
<accession>A0ABS1HH26</accession>
<dbReference type="SUPFAM" id="SSF82714">
    <property type="entry name" value="Multidrug efflux transporter AcrB TolC docking domain, DN and DC subdomains"/>
    <property type="match status" value="2"/>
</dbReference>
<evidence type="ECO:0000313" key="3">
    <source>
        <dbReference type="Proteomes" id="UP000605676"/>
    </source>
</evidence>
<dbReference type="EMBL" id="JAENRR010000010">
    <property type="protein sequence ID" value="MBK3516977.1"/>
    <property type="molecule type" value="Genomic_DNA"/>
</dbReference>
<feature type="transmembrane region" description="Helical" evidence="1">
    <location>
        <begin position="388"/>
        <end position="410"/>
    </location>
</feature>
<dbReference type="PRINTS" id="PR00702">
    <property type="entry name" value="ACRIFLAVINRP"/>
</dbReference>
<reference evidence="2 3" key="1">
    <citation type="submission" date="2021-01" db="EMBL/GenBank/DDBJ databases">
        <title>Carboxyliciviraga sp.nov., isolated from coastal sediments.</title>
        <authorList>
            <person name="Lu D."/>
            <person name="Zhang T."/>
        </authorList>
    </citation>
    <scope>NUCLEOTIDE SEQUENCE [LARGE SCALE GENOMIC DNA]</scope>
    <source>
        <strain evidence="2 3">N1Y132</strain>
    </source>
</reference>
<dbReference type="Pfam" id="PF00873">
    <property type="entry name" value="ACR_tran"/>
    <property type="match status" value="1"/>
</dbReference>
<organism evidence="2 3">
    <name type="scientific">Carboxylicivirga marina</name>
    <dbReference type="NCBI Taxonomy" id="2800988"/>
    <lineage>
        <taxon>Bacteria</taxon>
        <taxon>Pseudomonadati</taxon>
        <taxon>Bacteroidota</taxon>
        <taxon>Bacteroidia</taxon>
        <taxon>Marinilabiliales</taxon>
        <taxon>Marinilabiliaceae</taxon>
        <taxon>Carboxylicivirga</taxon>
    </lineage>
</organism>
<name>A0ABS1HH26_9BACT</name>
<dbReference type="Gene3D" id="3.30.2090.10">
    <property type="entry name" value="Multidrug efflux transporter AcrB TolC docking domain, DN and DC subdomains"/>
    <property type="match status" value="2"/>
</dbReference>
<feature type="transmembrane region" description="Helical" evidence="1">
    <location>
        <begin position="357"/>
        <end position="376"/>
    </location>
</feature>
<evidence type="ECO:0000256" key="1">
    <source>
        <dbReference type="SAM" id="Phobius"/>
    </source>
</evidence>
<comment type="caution">
    <text evidence="2">The sequence shown here is derived from an EMBL/GenBank/DDBJ whole genome shotgun (WGS) entry which is preliminary data.</text>
</comment>
<feature type="transmembrane region" description="Helical" evidence="1">
    <location>
        <begin position="531"/>
        <end position="551"/>
    </location>
</feature>
<dbReference type="PANTHER" id="PTHR32063">
    <property type="match status" value="1"/>
</dbReference>
<dbReference type="RefSeq" id="WP_200464204.1">
    <property type="nucleotide sequence ID" value="NZ_JAENRR010000010.1"/>
</dbReference>
<dbReference type="InterPro" id="IPR001036">
    <property type="entry name" value="Acrflvin-R"/>
</dbReference>
<feature type="transmembrane region" description="Helical" evidence="1">
    <location>
        <begin position="993"/>
        <end position="1018"/>
    </location>
</feature>
<sequence length="1055" mass="117275">MKNFIAYFMKFPVAVNLILIMTLLFGAISLTGIQKNFFPNVPQRFIYVDIVYPGASPEEVEEGAILKIEENVKGLEGMDRITSVSRENSGTVTIEMLKGTDMDEALIKVKNEVERIASFPVAIESVVTYKHDDVNFSINYVVTPNEETEISLKSLKETARKMEHDLLRMEGISKVSIGGYPDEEIAILLKEDALESYSITFSEVARAVASTNLIMTGGSIKDGEEELFIRVRNREYQSEGIEDIVIRNTPNGGIIRLKDVATIQDQWADSPSEVLFNNKQGVVVTIQNTFSEDIMTATDAVKEYIAEFNESQEQLTATVIRDQSDLLNQRIELLGKNGIIGIVLVLLFLSLFLNPRIAFWVALGIPFSMLGMFIIIPGTPVTINMLSLFGLILVLGILVDDAIIVAENIYRHWQKGKKPIKAAVDGTLEVTPAVLSGILTTMMAFSAFIFLDGRMGDMFKEISIVVITILFVSLIEGLILLPAHVAHSKALKPDYKSKWVQYMGWAERGLLKLRDITFMPLVRLAIKYKTITLAAFVAMFIISIGMVQARWVNVTFFPQVDGDNINISLSMPSGTDESVTQKEVDKITSAIWEVNEDMKSLQPNNASIIKQTFQQFQGSGSKASIQITLLDGESRASTTDDVTIRLREKVGDIPGAEALLFEGFNPFGKALVISLVGDDNETLRKAKEELKRGLNDMPEVTDVSDNTPIGNREIELTLKEKAHHLGITLQDVIGQVREAFWGNEAQRLQRGQDEVKVWVKYSEDNRKSIGQLEDMKIRMGNGMAYPLSELVTMKTVNGYSSIQHLDFDREVQIEANQSDPTASLPDLIKKIESDVLAPIYAKYPGVKANYDGQKRESKKVGDSMAKVMPIILLLMFCVVILTLRSVTQSILVYMMIPLSLVGVIVGHWIHGMSLSLMSGMGVIALIGVMINDSLVLINALNINLKEGMTYEKALLEAALSRFRPIVLTTLTTIAGMAPMLLETSMQARFLIPMAISVSYGMAMATTTTLILLPVMLLIANGTRLKWKQVILGKDVTREEIEPAIKEIKYIEEYEN</sequence>
<feature type="transmembrane region" description="Helical" evidence="1">
    <location>
        <begin position="333"/>
        <end position="352"/>
    </location>
</feature>
<keyword evidence="1" id="KW-0812">Transmembrane</keyword>
<keyword evidence="1" id="KW-1133">Transmembrane helix</keyword>
<dbReference type="Gene3D" id="3.30.70.1440">
    <property type="entry name" value="Multidrug efflux transporter AcrB pore domain"/>
    <property type="match status" value="1"/>
</dbReference>